<feature type="region of interest" description="Disordered" evidence="2">
    <location>
        <begin position="286"/>
        <end position="309"/>
    </location>
</feature>
<dbReference type="InterPro" id="IPR043502">
    <property type="entry name" value="DNA/RNA_pol_sf"/>
</dbReference>
<dbReference type="GO" id="GO:0003676">
    <property type="term" value="F:nucleic acid binding"/>
    <property type="evidence" value="ECO:0007669"/>
    <property type="project" value="InterPro"/>
</dbReference>
<evidence type="ECO:0000256" key="1">
    <source>
        <dbReference type="PROSITE-ProRule" id="PRU00047"/>
    </source>
</evidence>
<keyword evidence="1" id="KW-0862">Zinc</keyword>
<dbReference type="InterPro" id="IPR036397">
    <property type="entry name" value="RNaseH_sf"/>
</dbReference>
<name>A0AAD4ZIZ0_PRUDU</name>
<dbReference type="InterPro" id="IPR025558">
    <property type="entry name" value="DUF4283"/>
</dbReference>
<dbReference type="Proteomes" id="UP001054821">
    <property type="component" value="Chromosome 1"/>
</dbReference>
<accession>A0AAD4ZIZ0</accession>
<protein>
    <recommendedName>
        <fullName evidence="7">Reverse transcriptase</fullName>
    </recommendedName>
</protein>
<dbReference type="CDD" id="cd06222">
    <property type="entry name" value="RNase_H_like"/>
    <property type="match status" value="1"/>
</dbReference>
<evidence type="ECO:0000259" key="3">
    <source>
        <dbReference type="PROSITE" id="PS50158"/>
    </source>
</evidence>
<dbReference type="SUPFAM" id="SSF56672">
    <property type="entry name" value="DNA/RNA polymerases"/>
    <property type="match status" value="1"/>
</dbReference>
<dbReference type="PROSITE" id="PS50158">
    <property type="entry name" value="ZF_CCHC"/>
    <property type="match status" value="1"/>
</dbReference>
<dbReference type="Gene3D" id="3.30.420.10">
    <property type="entry name" value="Ribonuclease H-like superfamily/Ribonuclease H"/>
    <property type="match status" value="1"/>
</dbReference>
<dbReference type="Pfam" id="PF14111">
    <property type="entry name" value="DUF4283"/>
    <property type="match status" value="1"/>
</dbReference>
<dbReference type="InterPro" id="IPR012337">
    <property type="entry name" value="RNaseH-like_sf"/>
</dbReference>
<dbReference type="PANTHER" id="PTHR33116:SF86">
    <property type="entry name" value="REVERSE TRANSCRIPTASE DOMAIN-CONTAINING PROTEIN"/>
    <property type="match status" value="1"/>
</dbReference>
<dbReference type="InterPro" id="IPR002156">
    <property type="entry name" value="RNaseH_domain"/>
</dbReference>
<gene>
    <name evidence="5" type="ORF">L3X38_001404</name>
</gene>
<keyword evidence="1" id="KW-0479">Metal-binding</keyword>
<evidence type="ECO:0000259" key="4">
    <source>
        <dbReference type="PROSITE" id="PS50878"/>
    </source>
</evidence>
<dbReference type="CDD" id="cd01650">
    <property type="entry name" value="RT_nLTR_like"/>
    <property type="match status" value="1"/>
</dbReference>
<dbReference type="Pfam" id="PF00078">
    <property type="entry name" value="RVT_1"/>
    <property type="match status" value="1"/>
</dbReference>
<organism evidence="5 6">
    <name type="scientific">Prunus dulcis</name>
    <name type="common">Almond</name>
    <name type="synonym">Amygdalus dulcis</name>
    <dbReference type="NCBI Taxonomy" id="3755"/>
    <lineage>
        <taxon>Eukaryota</taxon>
        <taxon>Viridiplantae</taxon>
        <taxon>Streptophyta</taxon>
        <taxon>Embryophyta</taxon>
        <taxon>Tracheophyta</taxon>
        <taxon>Spermatophyta</taxon>
        <taxon>Magnoliopsida</taxon>
        <taxon>eudicotyledons</taxon>
        <taxon>Gunneridae</taxon>
        <taxon>Pentapetalae</taxon>
        <taxon>rosids</taxon>
        <taxon>fabids</taxon>
        <taxon>Rosales</taxon>
        <taxon>Rosaceae</taxon>
        <taxon>Amygdaloideae</taxon>
        <taxon>Amygdaleae</taxon>
        <taxon>Prunus</taxon>
    </lineage>
</organism>
<comment type="caution">
    <text evidence="5">The sequence shown here is derived from an EMBL/GenBank/DDBJ whole genome shotgun (WGS) entry which is preliminary data.</text>
</comment>
<dbReference type="Pfam" id="PF14392">
    <property type="entry name" value="zf-CCHC_4"/>
    <property type="match status" value="1"/>
</dbReference>
<dbReference type="PROSITE" id="PS50878">
    <property type="entry name" value="RT_POL"/>
    <property type="match status" value="1"/>
</dbReference>
<evidence type="ECO:0000313" key="6">
    <source>
        <dbReference type="Proteomes" id="UP001054821"/>
    </source>
</evidence>
<sequence>MEEGSPGVFLKTYRSMKRVRVGDECAPVCNMDDQPNPSLMEHVILEKNVGIDISSLDADYDDLNDEEDVLISHGERGPSIQFSNRAMDRLCKPWRNALIIKLLGKSHTYNYIHARLQQKWSLKGAWKLIDLVNDYYVVKFDLEEDLNFVLTSGPWIVAGQYLVMQKWRPGFCPATAHITRMAAWLRVSAIQLECFDVWSLKRIGNMLGKLVKIDSLTTAQNRGKFARLCVELDLTKPLEAFVQINQNWYNIEYEGLPDICYHCGRYGHKREICELRVKVPADVNTESTVGDDSDKMKTGSAGASVNDPLADSGLRGPWMNVQSRRRPKPDFKASSGKGFGAKVKGSRFDALRNLSDNFGRDEAASDVFVEQDKSNFNSSFLPDVEHGKKVWTKTKNAKPVFRSALNDISNKPFEGKVPGDMSFRKGGGPSKVSSGKANSLKILAMDHFSNLFSTTSLGDYVIDLPNLFPPIDVVDLHGLVQPISMTEVKTSLLNIGGLKAPGVDGFPACFYQSQWNQCADDIFQMVVNAFKECRILEKLNYTLITLVPKVDSPQTMVHFRPISLCSTLYKVISKVLVARLRHILPHIISPNQVSFVPGRQITDNILIAQELMHKFKLSKGKKGFMAWKIDLSKAYDRLNWKFVEHVLVELGLPCPITKLILCCVSTVRYQICMNGELTNQFLPKNGIRQGDPLSPYLFVMCIEKLSHLIEDSVKKGVWKPVKSSQSGPAVSHLFFADDLVLFAEANSTQARVLKSCLERFCNASGQTVNYDKSVVFCSPNTRKETTKEVSLICGSPLTEDLGKYLGMPMLHSRITKLTYGSLIDKVHKRLASWKSKFLSLAGRATLIQAVTSAVPIYAMQTSKLPISVRQELDKLNRNFFWGGSEKKLKIHLCQWDLACRPKHKGGLGFKKTTAMNKALLAKVGWRLHQNDKGLWAKIYESKYLKGKSVLDSSLMFRQDCSTTWKGVMYGVELLRQGVGWRVGKGDTTKFWKDSWLIDEPLLKHDGVLHIEDIDCSVSNFFKDEWWDLDKLRRALTEDLVQQVVNYPVGFASNLQDCQIWKGTANGVFSVKTAYNMFFKGPSWPDYSFSSLWRLKIPPKLKIFAWLIGQGKILSNEQRVRRQLTLDASCGVCEWPIETTLHILRDCYKARDIWNTVLMPRHQGHFFQMDFLPWFQTNLLSQAVWCNNIPWCLVFIFTCWYVWKWRNHQVFQGDDDVSPYPKQLIVRAVHEWFKASHVLSKHNHKVQVDLKWEPPISGQFKLNVDGSRRNGSGHIGAGGVIRNSSGDWISGFAVNLGKGQILEAEIWGLFFGLKLAMDKEINNLVVELDSALAVQLIQKQGLTDVHPLAALVASCWELMHKINCCSVYHVYREKNSVVDCLATWSYNLDLGFYNFVDAPAWIGPSLIDDLLGFTRSRLVPTDLLV</sequence>
<reference evidence="5 6" key="1">
    <citation type="journal article" date="2022" name="G3 (Bethesda)">
        <title>Whole-genome sequence and methylome profiling of the almond [Prunus dulcis (Mill.) D.A. Webb] cultivar 'Nonpareil'.</title>
        <authorList>
            <person name="D'Amico-Willman K.M."/>
            <person name="Ouma W.Z."/>
            <person name="Meulia T."/>
            <person name="Sideli G.M."/>
            <person name="Gradziel T.M."/>
            <person name="Fresnedo-Ramirez J."/>
        </authorList>
    </citation>
    <scope>NUCLEOTIDE SEQUENCE [LARGE SCALE GENOMIC DNA]</scope>
    <source>
        <strain evidence="5">Clone GOH B32 T37-40</strain>
    </source>
</reference>
<dbReference type="InterPro" id="IPR001878">
    <property type="entry name" value="Znf_CCHC"/>
</dbReference>
<dbReference type="EMBL" id="JAJFAZ020000001">
    <property type="protein sequence ID" value="KAI5348517.1"/>
    <property type="molecule type" value="Genomic_DNA"/>
</dbReference>
<evidence type="ECO:0000256" key="2">
    <source>
        <dbReference type="SAM" id="MobiDB-lite"/>
    </source>
</evidence>
<feature type="domain" description="CCHC-type" evidence="3">
    <location>
        <begin position="260"/>
        <end position="273"/>
    </location>
</feature>
<dbReference type="PANTHER" id="PTHR33116">
    <property type="entry name" value="REVERSE TRANSCRIPTASE ZINC-BINDING DOMAIN-CONTAINING PROTEIN-RELATED-RELATED"/>
    <property type="match status" value="1"/>
</dbReference>
<dbReference type="SUPFAM" id="SSF53098">
    <property type="entry name" value="Ribonuclease H-like"/>
    <property type="match status" value="1"/>
</dbReference>
<dbReference type="Pfam" id="PF13456">
    <property type="entry name" value="RVT_3"/>
    <property type="match status" value="1"/>
</dbReference>
<feature type="domain" description="Reverse transcriptase" evidence="4">
    <location>
        <begin position="528"/>
        <end position="809"/>
    </location>
</feature>
<dbReference type="InterPro" id="IPR000477">
    <property type="entry name" value="RT_dom"/>
</dbReference>
<evidence type="ECO:0008006" key="7">
    <source>
        <dbReference type="Google" id="ProtNLM"/>
    </source>
</evidence>
<dbReference type="Pfam" id="PF13966">
    <property type="entry name" value="zf-RVT"/>
    <property type="match status" value="1"/>
</dbReference>
<dbReference type="InterPro" id="IPR044730">
    <property type="entry name" value="RNase_H-like_dom_plant"/>
</dbReference>
<keyword evidence="1" id="KW-0863">Zinc-finger</keyword>
<dbReference type="InterPro" id="IPR025836">
    <property type="entry name" value="Zn_knuckle_CX2CX4HX4C"/>
</dbReference>
<evidence type="ECO:0000313" key="5">
    <source>
        <dbReference type="EMBL" id="KAI5348517.1"/>
    </source>
</evidence>
<dbReference type="GO" id="GO:0008270">
    <property type="term" value="F:zinc ion binding"/>
    <property type="evidence" value="ECO:0007669"/>
    <property type="project" value="UniProtKB-KW"/>
</dbReference>
<proteinExistence type="predicted"/>
<dbReference type="GO" id="GO:0004523">
    <property type="term" value="F:RNA-DNA hybrid ribonuclease activity"/>
    <property type="evidence" value="ECO:0007669"/>
    <property type="project" value="InterPro"/>
</dbReference>
<dbReference type="InterPro" id="IPR026960">
    <property type="entry name" value="RVT-Znf"/>
</dbReference>
<keyword evidence="6" id="KW-1185">Reference proteome</keyword>